<dbReference type="GO" id="GO:0016747">
    <property type="term" value="F:acyltransferase activity, transferring groups other than amino-acyl groups"/>
    <property type="evidence" value="ECO:0007669"/>
    <property type="project" value="InterPro"/>
</dbReference>
<dbReference type="InterPro" id="IPR031165">
    <property type="entry name" value="GNAT_YJDJ"/>
</dbReference>
<evidence type="ECO:0000313" key="4">
    <source>
        <dbReference type="Proteomes" id="UP000199103"/>
    </source>
</evidence>
<keyword evidence="4" id="KW-1185">Reference proteome</keyword>
<accession>A0A1H1N056</accession>
<dbReference type="InterPro" id="IPR000182">
    <property type="entry name" value="GNAT_dom"/>
</dbReference>
<evidence type="ECO:0000313" key="3">
    <source>
        <dbReference type="EMBL" id="SDR92443.1"/>
    </source>
</evidence>
<dbReference type="AlphaFoldDB" id="A0A1H1N056"/>
<keyword evidence="3" id="KW-0808">Transferase</keyword>
<dbReference type="SUPFAM" id="SSF55729">
    <property type="entry name" value="Acyl-CoA N-acyltransferases (Nat)"/>
    <property type="match status" value="1"/>
</dbReference>
<dbReference type="OrthoDB" id="5405911at2"/>
<dbReference type="CDD" id="cd04301">
    <property type="entry name" value="NAT_SF"/>
    <property type="match status" value="1"/>
</dbReference>
<dbReference type="PROSITE" id="PS51729">
    <property type="entry name" value="GNAT_YJDJ"/>
    <property type="match status" value="1"/>
</dbReference>
<dbReference type="PANTHER" id="PTHR31435:SF10">
    <property type="entry name" value="BSR4717 PROTEIN"/>
    <property type="match status" value="1"/>
</dbReference>
<feature type="domain" description="N-acetyltransferase" evidence="1">
    <location>
        <begin position="1"/>
        <end position="100"/>
    </location>
</feature>
<proteinExistence type="predicted"/>
<evidence type="ECO:0000259" key="1">
    <source>
        <dbReference type="PROSITE" id="PS51186"/>
    </source>
</evidence>
<dbReference type="InterPro" id="IPR016181">
    <property type="entry name" value="Acyl_CoA_acyltransferase"/>
</dbReference>
<protein>
    <submittedName>
        <fullName evidence="3">GCN5-related N-acetyl-transferase</fullName>
    </submittedName>
</protein>
<dbReference type="InterPro" id="IPR045057">
    <property type="entry name" value="Gcn5-rel_NAT"/>
</dbReference>
<reference evidence="3 4" key="1">
    <citation type="submission" date="2016-10" db="EMBL/GenBank/DDBJ databases">
        <authorList>
            <person name="de Groot N.N."/>
        </authorList>
    </citation>
    <scope>NUCLEOTIDE SEQUENCE [LARGE SCALE GENOMIC DNA]</scope>
    <source>
        <strain evidence="3 4">DSM 21800</strain>
    </source>
</reference>
<dbReference type="Pfam" id="PF14542">
    <property type="entry name" value="Acetyltransf_CG"/>
    <property type="match status" value="1"/>
</dbReference>
<gene>
    <name evidence="3" type="ORF">SAMN04489812_0328</name>
</gene>
<dbReference type="EMBL" id="LT629772">
    <property type="protein sequence ID" value="SDR92443.1"/>
    <property type="molecule type" value="Genomic_DNA"/>
</dbReference>
<dbReference type="RefSeq" id="WP_091518850.1">
    <property type="nucleotide sequence ID" value="NZ_LT629772.1"/>
</dbReference>
<dbReference type="Proteomes" id="UP000199103">
    <property type="component" value="Chromosome I"/>
</dbReference>
<dbReference type="STRING" id="630515.SAMN04489812_0328"/>
<name>A0A1H1N056_9ACTN</name>
<dbReference type="PANTHER" id="PTHR31435">
    <property type="entry name" value="PROTEIN NATD1"/>
    <property type="match status" value="1"/>
</dbReference>
<sequence>MTLEFDRDAAHNCYLARSGTEVVGRIDVQLRRTEPPSRDRIVFLHTETDPAHQGRGIAGRLTRFALDDVREHGLLLVPACSYTQRFLVEHSEYADLLAEA</sequence>
<feature type="domain" description="N-acetyltransferase" evidence="2">
    <location>
        <begin position="6"/>
        <end position="98"/>
    </location>
</feature>
<evidence type="ECO:0000259" key="2">
    <source>
        <dbReference type="PROSITE" id="PS51729"/>
    </source>
</evidence>
<organism evidence="3 4">
    <name type="scientific">Microlunatus soli</name>
    <dbReference type="NCBI Taxonomy" id="630515"/>
    <lineage>
        <taxon>Bacteria</taxon>
        <taxon>Bacillati</taxon>
        <taxon>Actinomycetota</taxon>
        <taxon>Actinomycetes</taxon>
        <taxon>Propionibacteriales</taxon>
        <taxon>Propionibacteriaceae</taxon>
        <taxon>Microlunatus</taxon>
    </lineage>
</organism>
<dbReference type="PROSITE" id="PS51186">
    <property type="entry name" value="GNAT"/>
    <property type="match status" value="1"/>
</dbReference>
<dbReference type="Gene3D" id="3.40.630.30">
    <property type="match status" value="1"/>
</dbReference>